<evidence type="ECO:0000256" key="7">
    <source>
        <dbReference type="ARBA" id="ARBA00023328"/>
    </source>
</evidence>
<keyword evidence="3 8" id="KW-0132">Cell division</keyword>
<evidence type="ECO:0000256" key="4">
    <source>
        <dbReference type="ARBA" id="ARBA00022776"/>
    </source>
</evidence>
<keyword evidence="6 8" id="KW-0131">Cell cycle</keyword>
<dbReference type="Gene3D" id="1.10.418.30">
    <property type="entry name" value="Ncd80 complex, Ncd80 subunit"/>
    <property type="match status" value="1"/>
</dbReference>
<evidence type="ECO:0000256" key="10">
    <source>
        <dbReference type="SAM" id="MobiDB-lite"/>
    </source>
</evidence>
<keyword evidence="8" id="KW-0995">Kinetochore</keyword>
<keyword evidence="13" id="KW-1185">Reference proteome</keyword>
<feature type="coiled-coil region" evidence="9">
    <location>
        <begin position="438"/>
        <end position="472"/>
    </location>
</feature>
<dbReference type="GO" id="GO:0031262">
    <property type="term" value="C:Ndc80 complex"/>
    <property type="evidence" value="ECO:0007669"/>
    <property type="project" value="UniProtKB-UniRule"/>
</dbReference>
<evidence type="ECO:0000313" key="12">
    <source>
        <dbReference type="EMBL" id="KAL1212542.1"/>
    </source>
</evidence>
<evidence type="ECO:0000256" key="5">
    <source>
        <dbReference type="ARBA" id="ARBA00023054"/>
    </source>
</evidence>
<keyword evidence="8" id="KW-0539">Nucleus</keyword>
<reference evidence="12 13" key="1">
    <citation type="submission" date="2024-04" db="EMBL/GenBank/DDBJ databases">
        <title>Genome assembly C_amara_ONT_v2.</title>
        <authorList>
            <person name="Yant L."/>
            <person name="Moore C."/>
            <person name="Slenker M."/>
        </authorList>
    </citation>
    <scope>NUCLEOTIDE SEQUENCE [LARGE SCALE GENOMIC DNA]</scope>
    <source>
        <tissue evidence="12">Leaf</tissue>
    </source>
</reference>
<dbReference type="Pfam" id="PF03801">
    <property type="entry name" value="Ndc80_HEC"/>
    <property type="match status" value="1"/>
</dbReference>
<feature type="coiled-coil region" evidence="9">
    <location>
        <begin position="246"/>
        <end position="346"/>
    </location>
</feature>
<dbReference type="Proteomes" id="UP001558713">
    <property type="component" value="Unassembled WGS sequence"/>
</dbReference>
<dbReference type="PANTHER" id="PTHR46681:SF1">
    <property type="entry name" value="KINETOCHORE PROTEIN NDC80 HOMOLOG"/>
    <property type="match status" value="1"/>
</dbReference>
<protein>
    <recommendedName>
        <fullName evidence="8">Kinetochore protein NDC80</fullName>
    </recommendedName>
</protein>
<keyword evidence="5 9" id="KW-0175">Coiled coil</keyword>
<keyword evidence="4 8" id="KW-0498">Mitosis</keyword>
<dbReference type="GO" id="GO:0051301">
    <property type="term" value="P:cell division"/>
    <property type="evidence" value="ECO:0007669"/>
    <property type="project" value="UniProtKB-UniRule"/>
</dbReference>
<name>A0ABD1B1E9_CARAN</name>
<evidence type="ECO:0000256" key="6">
    <source>
        <dbReference type="ARBA" id="ARBA00023306"/>
    </source>
</evidence>
<feature type="compositionally biased region" description="Low complexity" evidence="10">
    <location>
        <begin position="40"/>
        <end position="49"/>
    </location>
</feature>
<evidence type="ECO:0000256" key="8">
    <source>
        <dbReference type="RuleBase" id="RU368072"/>
    </source>
</evidence>
<comment type="caution">
    <text evidence="12">The sequence shown here is derived from an EMBL/GenBank/DDBJ whole genome shotgun (WGS) entry which is preliminary data.</text>
</comment>
<comment type="function">
    <text evidence="8">Acts as a component of the essential kinetochore-associated NDC80 complex, which is required for chromosome segregation and spindle checkpoint activity.</text>
</comment>
<sequence>MRGGATGKRRTTVGFGGAPPPPPPSIEQQRQLVNSRDSDASFASSRPSSIGVGGRASDVYSDRSHQSSSIRTINAFLSSHSVPISLRTHPVPSVKEITETLKFLLSAVNYPSETNKWDEDLVFFLKSVNCPFKVTKSSLKAPNTPHNWPTALAVVHWLVELALYRQHLSTNSAYVPDANSMNSFAIQSFRHFIRGEDDLVNDLDSEFLGKLEAEKISVAETNAGCEKISGELEAKLEALRKGPSKKETLEKVKADLEKDVNKFRTIVVEYTDRTQAVEKVVEEKAKELKTKEEERERIAEENKELKKNVELQSFSTRDVERMRRELQAVERDVAESEVARDGWEQKAWELNSQIRNQFHQIQTLAIDCNQALRRLKLDIQFAVNERGQTPEEVMGVDYKSVVKPALCSFYDGIKGSSTEKMEELIMLQHQVSEMALKIESKKSLLGSIQLQINELEEKIKLVKKETQELIAKCDSEAKTMVESVKTEALNLEVVEKEAAEFLKASKLRLEEAVKQSEEEVQACAAQLFALIDSISKQKEYMDSKISEMKTGVANTASAVSEIYKANFKKHLGSLGLDGIE</sequence>
<dbReference type="InterPro" id="IPR038273">
    <property type="entry name" value="Ndc80_sf"/>
</dbReference>
<keyword evidence="2 8" id="KW-0158">Chromosome</keyword>
<proteinExistence type="inferred from homology"/>
<evidence type="ECO:0000256" key="1">
    <source>
        <dbReference type="ARBA" id="ARBA00007050"/>
    </source>
</evidence>
<evidence type="ECO:0000256" key="2">
    <source>
        <dbReference type="ARBA" id="ARBA00022454"/>
    </source>
</evidence>
<organism evidence="12 13">
    <name type="scientific">Cardamine amara subsp. amara</name>
    <dbReference type="NCBI Taxonomy" id="228776"/>
    <lineage>
        <taxon>Eukaryota</taxon>
        <taxon>Viridiplantae</taxon>
        <taxon>Streptophyta</taxon>
        <taxon>Embryophyta</taxon>
        <taxon>Tracheophyta</taxon>
        <taxon>Spermatophyta</taxon>
        <taxon>Magnoliopsida</taxon>
        <taxon>eudicotyledons</taxon>
        <taxon>Gunneridae</taxon>
        <taxon>Pentapetalae</taxon>
        <taxon>rosids</taxon>
        <taxon>malvids</taxon>
        <taxon>Brassicales</taxon>
        <taxon>Brassicaceae</taxon>
        <taxon>Cardamineae</taxon>
        <taxon>Cardamine</taxon>
    </lineage>
</organism>
<feature type="coiled-coil region" evidence="9">
    <location>
        <begin position="499"/>
        <end position="526"/>
    </location>
</feature>
<comment type="subunit">
    <text evidence="8">Component of the NDC80 complex.</text>
</comment>
<dbReference type="InterPro" id="IPR055307">
    <property type="entry name" value="NDC80_plants"/>
</dbReference>
<accession>A0ABD1B1E9</accession>
<comment type="subcellular location">
    <subcellularLocation>
        <location evidence="8">Chromosome</location>
        <location evidence="8">Centromere</location>
        <location evidence="8">Kinetochore</location>
    </subcellularLocation>
    <subcellularLocation>
        <location evidence="8">Nucleus</location>
    </subcellularLocation>
</comment>
<evidence type="ECO:0000256" key="9">
    <source>
        <dbReference type="SAM" id="Coils"/>
    </source>
</evidence>
<keyword evidence="7 8" id="KW-0137">Centromere</keyword>
<evidence type="ECO:0000313" key="13">
    <source>
        <dbReference type="Proteomes" id="UP001558713"/>
    </source>
</evidence>
<evidence type="ECO:0000259" key="11">
    <source>
        <dbReference type="Pfam" id="PF03801"/>
    </source>
</evidence>
<dbReference type="InterPro" id="IPR055260">
    <property type="entry name" value="Ndc80_CH"/>
</dbReference>
<dbReference type="GO" id="GO:0005634">
    <property type="term" value="C:nucleus"/>
    <property type="evidence" value="ECO:0007669"/>
    <property type="project" value="UniProtKB-SubCell"/>
</dbReference>
<dbReference type="AlphaFoldDB" id="A0ABD1B1E9"/>
<dbReference type="GO" id="GO:0051315">
    <property type="term" value="P:attachment of mitotic spindle microtubules to kinetochore"/>
    <property type="evidence" value="ECO:0007669"/>
    <property type="project" value="UniProtKB-UniRule"/>
</dbReference>
<comment type="similarity">
    <text evidence="1 8">Belongs to the NDC80/HEC1 family.</text>
</comment>
<dbReference type="PANTHER" id="PTHR46681">
    <property type="entry name" value="KINETOCHORE PROTEIN NDC80 HOMOLOG"/>
    <property type="match status" value="1"/>
</dbReference>
<gene>
    <name evidence="12" type="ORF">V5N11_036115</name>
</gene>
<feature type="region of interest" description="Disordered" evidence="10">
    <location>
        <begin position="1"/>
        <end position="64"/>
    </location>
</feature>
<feature type="domain" description="Kinetochore protein Ndc80 CH" evidence="11">
    <location>
        <begin position="29"/>
        <end position="166"/>
    </location>
</feature>
<dbReference type="EMBL" id="JBANAX010000363">
    <property type="protein sequence ID" value="KAL1212542.1"/>
    <property type="molecule type" value="Genomic_DNA"/>
</dbReference>
<evidence type="ECO:0000256" key="3">
    <source>
        <dbReference type="ARBA" id="ARBA00022618"/>
    </source>
</evidence>